<evidence type="ECO:0000313" key="2">
    <source>
        <dbReference type="Proteomes" id="UP000663852"/>
    </source>
</evidence>
<name>A0A813S1J9_ADIRI</name>
<dbReference type="EMBL" id="CAJNOJ010000011">
    <property type="protein sequence ID" value="CAF0788243.1"/>
    <property type="molecule type" value="Genomic_DNA"/>
</dbReference>
<protein>
    <submittedName>
        <fullName evidence="1">Uncharacterized protein</fullName>
    </submittedName>
</protein>
<proteinExistence type="predicted"/>
<organism evidence="1 2">
    <name type="scientific">Adineta ricciae</name>
    <name type="common">Rotifer</name>
    <dbReference type="NCBI Taxonomy" id="249248"/>
    <lineage>
        <taxon>Eukaryota</taxon>
        <taxon>Metazoa</taxon>
        <taxon>Spiralia</taxon>
        <taxon>Gnathifera</taxon>
        <taxon>Rotifera</taxon>
        <taxon>Eurotatoria</taxon>
        <taxon>Bdelloidea</taxon>
        <taxon>Adinetida</taxon>
        <taxon>Adinetidae</taxon>
        <taxon>Adineta</taxon>
    </lineage>
</organism>
<reference evidence="1" key="1">
    <citation type="submission" date="2021-02" db="EMBL/GenBank/DDBJ databases">
        <authorList>
            <person name="Nowell W R."/>
        </authorList>
    </citation>
    <scope>NUCLEOTIDE SEQUENCE</scope>
</reference>
<dbReference type="Proteomes" id="UP000663852">
    <property type="component" value="Unassembled WGS sequence"/>
</dbReference>
<accession>A0A813S1J9</accession>
<comment type="caution">
    <text evidence="1">The sequence shown here is derived from an EMBL/GenBank/DDBJ whole genome shotgun (WGS) entry which is preliminary data.</text>
</comment>
<sequence length="75" mass="8364">MDKYKIVKQLGDGTFGSTREDDAKVSKYLFFFHHCICSQSELTDPSFCGYSSLSNRTTGQASSHIASLLEKSTFD</sequence>
<evidence type="ECO:0000313" key="1">
    <source>
        <dbReference type="EMBL" id="CAF0788243.1"/>
    </source>
</evidence>
<gene>
    <name evidence="1" type="ORF">EDS130_LOCUS4205</name>
</gene>
<dbReference type="AlphaFoldDB" id="A0A813S1J9"/>